<feature type="transmembrane region" description="Helical" evidence="1">
    <location>
        <begin position="77"/>
        <end position="102"/>
    </location>
</feature>
<evidence type="ECO:0000256" key="1">
    <source>
        <dbReference type="SAM" id="Phobius"/>
    </source>
</evidence>
<evidence type="ECO:0000256" key="2">
    <source>
        <dbReference type="SAM" id="SignalP"/>
    </source>
</evidence>
<feature type="signal peptide" evidence="2">
    <location>
        <begin position="1"/>
        <end position="22"/>
    </location>
</feature>
<evidence type="ECO:0000313" key="3">
    <source>
        <dbReference type="EMBL" id="KAJ8764600.1"/>
    </source>
</evidence>
<keyword evidence="1" id="KW-0472">Membrane</keyword>
<gene>
    <name evidence="3" type="ORF">K2173_006472</name>
</gene>
<feature type="chain" id="PRO_5043675867" description="HR-like lesion-inducer" evidence="2">
    <location>
        <begin position="23"/>
        <end position="157"/>
    </location>
</feature>
<name>A0AAV8TEG1_9ROSI</name>
<keyword evidence="4" id="KW-1185">Reference proteome</keyword>
<feature type="transmembrane region" description="Helical" evidence="1">
    <location>
        <begin position="122"/>
        <end position="142"/>
    </location>
</feature>
<comment type="caution">
    <text evidence="3">The sequence shown here is derived from an EMBL/GenBank/DDBJ whole genome shotgun (WGS) entry which is preliminary data.</text>
</comment>
<sequence length="157" mass="17395">MGFASFLGRVLFASLFIFSAWQMYNDLGQDGGPAAKELMAKLAVAKKHMSSNLVETIPDIDPRLLVMAIIVQKGLGGLLFIFGSLSGAYLLLLNLLVTSPILYDFYNYGRDGHEYSTLLNEFLQNVALFGALLYFIGMRNSIPRRHNKKKASKAKAN</sequence>
<keyword evidence="2" id="KW-0732">Signal</keyword>
<evidence type="ECO:0000313" key="4">
    <source>
        <dbReference type="Proteomes" id="UP001159364"/>
    </source>
</evidence>
<organism evidence="3 4">
    <name type="scientific">Erythroxylum novogranatense</name>
    <dbReference type="NCBI Taxonomy" id="1862640"/>
    <lineage>
        <taxon>Eukaryota</taxon>
        <taxon>Viridiplantae</taxon>
        <taxon>Streptophyta</taxon>
        <taxon>Embryophyta</taxon>
        <taxon>Tracheophyta</taxon>
        <taxon>Spermatophyta</taxon>
        <taxon>Magnoliopsida</taxon>
        <taxon>eudicotyledons</taxon>
        <taxon>Gunneridae</taxon>
        <taxon>Pentapetalae</taxon>
        <taxon>rosids</taxon>
        <taxon>fabids</taxon>
        <taxon>Malpighiales</taxon>
        <taxon>Erythroxylaceae</taxon>
        <taxon>Erythroxylum</taxon>
    </lineage>
</organism>
<dbReference type="AlphaFoldDB" id="A0AAV8TEG1"/>
<dbReference type="EMBL" id="JAIWQS010000005">
    <property type="protein sequence ID" value="KAJ8764600.1"/>
    <property type="molecule type" value="Genomic_DNA"/>
</dbReference>
<protein>
    <recommendedName>
        <fullName evidence="5">HR-like lesion-inducer</fullName>
    </recommendedName>
</protein>
<dbReference type="PANTHER" id="PTHR31474:SF4">
    <property type="entry name" value="NICOTIANA LESION-INDUCING LIKE"/>
    <property type="match status" value="1"/>
</dbReference>
<keyword evidence="1" id="KW-1133">Transmembrane helix</keyword>
<keyword evidence="1" id="KW-0812">Transmembrane</keyword>
<dbReference type="Proteomes" id="UP001159364">
    <property type="component" value="Linkage Group LG05"/>
</dbReference>
<dbReference type="InterPro" id="IPR008637">
    <property type="entry name" value="HR_lesion"/>
</dbReference>
<dbReference type="PANTHER" id="PTHR31474">
    <property type="entry name" value="HR-LIKE LESION-INDUCER"/>
    <property type="match status" value="1"/>
</dbReference>
<dbReference type="Pfam" id="PF05514">
    <property type="entry name" value="HR_lesion"/>
    <property type="match status" value="1"/>
</dbReference>
<accession>A0AAV8TEG1</accession>
<proteinExistence type="predicted"/>
<evidence type="ECO:0008006" key="5">
    <source>
        <dbReference type="Google" id="ProtNLM"/>
    </source>
</evidence>
<reference evidence="3 4" key="1">
    <citation type="submission" date="2021-09" db="EMBL/GenBank/DDBJ databases">
        <title>Genomic insights and catalytic innovation underlie evolution of tropane alkaloids biosynthesis.</title>
        <authorList>
            <person name="Wang Y.-J."/>
            <person name="Tian T."/>
            <person name="Huang J.-P."/>
            <person name="Huang S.-X."/>
        </authorList>
    </citation>
    <scope>NUCLEOTIDE SEQUENCE [LARGE SCALE GENOMIC DNA]</scope>
    <source>
        <strain evidence="3">KIB-2018</strain>
        <tissue evidence="3">Leaf</tissue>
    </source>
</reference>